<protein>
    <recommendedName>
        <fullName evidence="21">Protein inhibitor of activated STAT</fullName>
    </recommendedName>
</protein>
<dbReference type="Gene3D" id="2.60.120.780">
    <property type="entry name" value="PINIT domain"/>
    <property type="match status" value="1"/>
</dbReference>
<evidence type="ECO:0000256" key="8">
    <source>
        <dbReference type="ARBA" id="ARBA00022786"/>
    </source>
</evidence>
<dbReference type="PROSITE" id="PS51044">
    <property type="entry name" value="ZF_SP_RING"/>
    <property type="match status" value="1"/>
</dbReference>
<keyword evidence="20" id="KW-1185">Reference proteome</keyword>
<dbReference type="InParanoid" id="A0A7M7N8Z7"/>
<evidence type="ECO:0000256" key="13">
    <source>
        <dbReference type="ARBA" id="ARBA00023242"/>
    </source>
</evidence>
<dbReference type="EnsemblMetazoa" id="XM_030976287">
    <property type="protein sequence ID" value="XP_030832147"/>
    <property type="gene ID" value="LOC578583"/>
</dbReference>
<dbReference type="Pfam" id="PF02037">
    <property type="entry name" value="SAP"/>
    <property type="match status" value="1"/>
</dbReference>
<feature type="compositionally biased region" description="Acidic residues" evidence="15">
    <location>
        <begin position="513"/>
        <end position="529"/>
    </location>
</feature>
<organism evidence="19 20">
    <name type="scientific">Strongylocentrotus purpuratus</name>
    <name type="common">Purple sea urchin</name>
    <dbReference type="NCBI Taxonomy" id="7668"/>
    <lineage>
        <taxon>Eukaryota</taxon>
        <taxon>Metazoa</taxon>
        <taxon>Echinodermata</taxon>
        <taxon>Eleutherozoa</taxon>
        <taxon>Echinozoa</taxon>
        <taxon>Echinoidea</taxon>
        <taxon>Euechinoidea</taxon>
        <taxon>Echinacea</taxon>
        <taxon>Camarodonta</taxon>
        <taxon>Echinidea</taxon>
        <taxon>Strongylocentrotidae</taxon>
        <taxon>Strongylocentrotus</taxon>
    </lineage>
</organism>
<evidence type="ECO:0000313" key="19">
    <source>
        <dbReference type="EnsemblMetazoa" id="XP_030832147"/>
    </source>
</evidence>
<evidence type="ECO:0000259" key="16">
    <source>
        <dbReference type="PROSITE" id="PS50800"/>
    </source>
</evidence>
<evidence type="ECO:0000256" key="12">
    <source>
        <dbReference type="ARBA" id="ARBA00023163"/>
    </source>
</evidence>
<evidence type="ECO:0000313" key="20">
    <source>
        <dbReference type="Proteomes" id="UP000007110"/>
    </source>
</evidence>
<feature type="domain" description="SAP" evidence="16">
    <location>
        <begin position="11"/>
        <end position="45"/>
    </location>
</feature>
<dbReference type="InterPro" id="IPR023321">
    <property type="entry name" value="PINIT"/>
</dbReference>
<accession>A0A7M7N8Z7</accession>
<dbReference type="Pfam" id="PF14324">
    <property type="entry name" value="PINIT"/>
    <property type="match status" value="1"/>
</dbReference>
<dbReference type="PANTHER" id="PTHR10782">
    <property type="entry name" value="ZINC FINGER MIZ DOMAIN-CONTAINING PROTEIN"/>
    <property type="match status" value="1"/>
</dbReference>
<dbReference type="GO" id="GO:0061665">
    <property type="term" value="F:SUMO ligase activity"/>
    <property type="evidence" value="ECO:0000318"/>
    <property type="project" value="GO_Central"/>
</dbReference>
<dbReference type="FunFam" id="2.60.120.780:FF:000001">
    <property type="entry name" value="E3 SUMO-protein ligase PIAS2 isoform X1"/>
    <property type="match status" value="1"/>
</dbReference>
<dbReference type="PANTHER" id="PTHR10782:SF94">
    <property type="entry name" value="SUPPRESSOR OF VARIEGATION 2-10, ISOFORM I"/>
    <property type="match status" value="1"/>
</dbReference>
<evidence type="ECO:0000256" key="11">
    <source>
        <dbReference type="ARBA" id="ARBA00023015"/>
    </source>
</evidence>
<comment type="subcellular location">
    <subcellularLocation>
        <location evidence="1">Nucleus speckle</location>
    </subcellularLocation>
</comment>
<dbReference type="FunFam" id="1.10.720.30:FF:000001">
    <property type="entry name" value="E3 SUMO-protein ligase PIAS2 isoform 1"/>
    <property type="match status" value="1"/>
</dbReference>
<dbReference type="Pfam" id="PF02891">
    <property type="entry name" value="zf-MIZ"/>
    <property type="match status" value="1"/>
</dbReference>
<evidence type="ECO:0000256" key="15">
    <source>
        <dbReference type="SAM" id="MobiDB-lite"/>
    </source>
</evidence>
<keyword evidence="5" id="KW-0808">Transferase</keyword>
<feature type="region of interest" description="Disordered" evidence="15">
    <location>
        <begin position="72"/>
        <end position="169"/>
    </location>
</feature>
<dbReference type="PROSITE" id="PS51466">
    <property type="entry name" value="PINIT"/>
    <property type="match status" value="1"/>
</dbReference>
<evidence type="ECO:0000259" key="18">
    <source>
        <dbReference type="PROSITE" id="PS51466"/>
    </source>
</evidence>
<dbReference type="GeneID" id="578583"/>
<evidence type="ECO:0000256" key="9">
    <source>
        <dbReference type="ARBA" id="ARBA00022833"/>
    </source>
</evidence>
<keyword evidence="9" id="KW-0862">Zinc</keyword>
<feature type="compositionally biased region" description="Low complexity" evidence="15">
    <location>
        <begin position="88"/>
        <end position="115"/>
    </location>
</feature>
<dbReference type="Gene3D" id="1.10.720.30">
    <property type="entry name" value="SAP domain"/>
    <property type="match status" value="1"/>
</dbReference>
<evidence type="ECO:0000256" key="3">
    <source>
        <dbReference type="ARBA" id="ARBA00005383"/>
    </source>
</evidence>
<feature type="compositionally biased region" description="Low complexity" evidence="15">
    <location>
        <begin position="122"/>
        <end position="169"/>
    </location>
</feature>
<dbReference type="PROSITE" id="PS50800">
    <property type="entry name" value="SAP"/>
    <property type="match status" value="1"/>
</dbReference>
<dbReference type="SMART" id="SM00513">
    <property type="entry name" value="SAP"/>
    <property type="match status" value="1"/>
</dbReference>
<feature type="compositionally biased region" description="Acidic residues" evidence="15">
    <location>
        <begin position="584"/>
        <end position="593"/>
    </location>
</feature>
<evidence type="ECO:0000256" key="6">
    <source>
        <dbReference type="ARBA" id="ARBA00022723"/>
    </source>
</evidence>
<reference evidence="20" key="1">
    <citation type="submission" date="2015-02" db="EMBL/GenBank/DDBJ databases">
        <title>Genome sequencing for Strongylocentrotus purpuratus.</title>
        <authorList>
            <person name="Murali S."/>
            <person name="Liu Y."/>
            <person name="Vee V."/>
            <person name="English A."/>
            <person name="Wang M."/>
            <person name="Skinner E."/>
            <person name="Han Y."/>
            <person name="Muzny D.M."/>
            <person name="Worley K.C."/>
            <person name="Gibbs R.A."/>
        </authorList>
    </citation>
    <scope>NUCLEOTIDE SEQUENCE</scope>
</reference>
<evidence type="ECO:0000256" key="2">
    <source>
        <dbReference type="ARBA" id="ARBA00004718"/>
    </source>
</evidence>
<keyword evidence="12" id="KW-0804">Transcription</keyword>
<evidence type="ECO:0000256" key="10">
    <source>
        <dbReference type="ARBA" id="ARBA00022843"/>
    </source>
</evidence>
<evidence type="ECO:0000256" key="7">
    <source>
        <dbReference type="ARBA" id="ARBA00022771"/>
    </source>
</evidence>
<dbReference type="GO" id="GO:0000785">
    <property type="term" value="C:chromatin"/>
    <property type="evidence" value="ECO:0000318"/>
    <property type="project" value="GO_Central"/>
</dbReference>
<dbReference type="InterPro" id="IPR004181">
    <property type="entry name" value="Znf_MIZ"/>
</dbReference>
<dbReference type="InterPro" id="IPR038654">
    <property type="entry name" value="PINIT_sf"/>
</dbReference>
<comment type="similarity">
    <text evidence="3">Belongs to the PIAS family.</text>
</comment>
<evidence type="ECO:0000256" key="4">
    <source>
        <dbReference type="ARBA" id="ARBA00022499"/>
    </source>
</evidence>
<feature type="domain" description="PINIT" evidence="18">
    <location>
        <begin position="164"/>
        <end position="332"/>
    </location>
</feature>
<evidence type="ECO:0000259" key="17">
    <source>
        <dbReference type="PROSITE" id="PS51044"/>
    </source>
</evidence>
<feature type="domain" description="SP-RING-type" evidence="17">
    <location>
        <begin position="364"/>
        <end position="449"/>
    </location>
</feature>
<dbReference type="InterPro" id="IPR036361">
    <property type="entry name" value="SAP_dom_sf"/>
</dbReference>
<dbReference type="OMA" id="DPQQYCP"/>
<dbReference type="FunCoup" id="A0A7M7N8Z7">
    <property type="interactions" value="1809"/>
</dbReference>
<dbReference type="UniPathway" id="UPA00886"/>
<dbReference type="Proteomes" id="UP000007110">
    <property type="component" value="Unassembled WGS sequence"/>
</dbReference>
<comment type="pathway">
    <text evidence="2">Protein modification; protein sumoylation.</text>
</comment>
<dbReference type="AlphaFoldDB" id="A0A7M7N8Z7"/>
<keyword evidence="6" id="KW-0479">Metal-binding</keyword>
<evidence type="ECO:0008006" key="21">
    <source>
        <dbReference type="Google" id="ProtNLM"/>
    </source>
</evidence>
<dbReference type="SUPFAM" id="SSF68906">
    <property type="entry name" value="SAP domain"/>
    <property type="match status" value="1"/>
</dbReference>
<dbReference type="GO" id="GO:0003712">
    <property type="term" value="F:transcription coregulator activity"/>
    <property type="evidence" value="ECO:0000318"/>
    <property type="project" value="GO_Central"/>
</dbReference>
<keyword evidence="13" id="KW-0539">Nucleus</keyword>
<dbReference type="GO" id="GO:0006357">
    <property type="term" value="P:regulation of transcription by RNA polymerase II"/>
    <property type="evidence" value="ECO:0000318"/>
    <property type="project" value="GO_Central"/>
</dbReference>
<dbReference type="GO" id="GO:0016925">
    <property type="term" value="P:protein sumoylation"/>
    <property type="evidence" value="ECO:0000318"/>
    <property type="project" value="GO_Central"/>
</dbReference>
<sequence>MADYDDLKHMVMSFRVTELQVLLGYAGRNKSGRKHELQARALSLLKNNCSTPVQIKIKDLYRRRFPRRLVAPPPYLSSASEQQTKLPSHSLNSSSLYSQQQQHGHSQAQHSPPSSGHHHTSSHGLSHSSHNSHSSHSSSSHGGSQSSLHTSSHGSSHSSSTHSSVSPLGSSVHATQAYHPDVKLKILPFFDILAELVKPSALMVSGKYRDAQQSTLFHLTPAQIQQILESQDPRTRNFAVQVQLRFCLAETSCEQDDRIPTSVTVKINGKLCTLPPCFPQNKPGVEVKRPGRPINITQLTRLNATMPNYIEVQWIPEIGRSYCLSVYLVRQLNSEVLLTRLRSRSIRNPDHSRALIKEKLTHDPDSEIATTSLRVSLICPLGKMRMSVPCRPVTCSHLQCFDASLYIQMNERKPTWICPVCDKKAPFDSLVIDGLFLEILRNPPESNEIIFVEDGSWTPLGPKQEKPSHVLSSSVTAIVSSPSSAPAAPPSTSQSADSPKPKEVVIDLTLSSSEEDDDDDDDDDDEEDDMPLRPAMVKEPEPQKIDSDKDGDIEEEMEEEEEDEDDDDDGTIEQDYTTAREQQIPDDDDDDDIREAPVTSSSSSTDQASGRVERGRETPHMPPLPMLPTPTSKGLRSTFLESVSHSLVPPVSSIGHRILPGIDLPAPGPLSLFPDYTSLLGLHPLPTNSADYQADLDLYSLLQSDRIQYPPPPYYIDQQGASRSSSVATSSTTSRAGSTSSGHGIGPPDVIPLD</sequence>
<dbReference type="RefSeq" id="XP_030832147.1">
    <property type="nucleotide sequence ID" value="XM_030976287.1"/>
</dbReference>
<dbReference type="Gene3D" id="3.30.40.10">
    <property type="entry name" value="Zinc/RING finger domain, C3HC4 (zinc finger)"/>
    <property type="match status" value="1"/>
</dbReference>
<dbReference type="GO" id="GO:0008270">
    <property type="term" value="F:zinc ion binding"/>
    <property type="evidence" value="ECO:0007669"/>
    <property type="project" value="UniProtKB-KW"/>
</dbReference>
<feature type="region of interest" description="Disordered" evidence="15">
    <location>
        <begin position="456"/>
        <end position="633"/>
    </location>
</feature>
<evidence type="ECO:0000256" key="14">
    <source>
        <dbReference type="PROSITE-ProRule" id="PRU00452"/>
    </source>
</evidence>
<proteinExistence type="inferred from homology"/>
<feature type="compositionally biased region" description="Low complexity" evidence="15">
    <location>
        <begin position="472"/>
        <end position="498"/>
    </location>
</feature>
<dbReference type="OrthoDB" id="10263264at2759"/>
<reference evidence="19" key="2">
    <citation type="submission" date="2021-01" db="UniProtKB">
        <authorList>
            <consortium name="EnsemblMetazoa"/>
        </authorList>
    </citation>
    <scope>IDENTIFICATION</scope>
</reference>
<keyword evidence="4" id="KW-1017">Isopeptide bond</keyword>
<evidence type="ECO:0000256" key="5">
    <source>
        <dbReference type="ARBA" id="ARBA00022679"/>
    </source>
</evidence>
<feature type="region of interest" description="Disordered" evidence="15">
    <location>
        <begin position="710"/>
        <end position="754"/>
    </location>
</feature>
<dbReference type="InterPro" id="IPR013083">
    <property type="entry name" value="Znf_RING/FYVE/PHD"/>
</dbReference>
<dbReference type="FunFam" id="3.30.40.10:FF:000003">
    <property type="entry name" value="E3 SUMO-protein ligase PIAS2 isoform X1"/>
    <property type="match status" value="1"/>
</dbReference>
<keyword evidence="8" id="KW-0833">Ubl conjugation pathway</keyword>
<dbReference type="GO" id="GO:0016607">
    <property type="term" value="C:nuclear speck"/>
    <property type="evidence" value="ECO:0007669"/>
    <property type="project" value="UniProtKB-SubCell"/>
</dbReference>
<feature type="compositionally biased region" description="Acidic residues" evidence="15">
    <location>
        <begin position="551"/>
        <end position="572"/>
    </location>
</feature>
<dbReference type="InterPro" id="IPR003034">
    <property type="entry name" value="SAP_dom"/>
</dbReference>
<dbReference type="KEGG" id="spu:578583"/>
<keyword evidence="10" id="KW-0832">Ubl conjugation</keyword>
<feature type="compositionally biased region" description="Basic and acidic residues" evidence="15">
    <location>
        <begin position="536"/>
        <end position="550"/>
    </location>
</feature>
<feature type="compositionally biased region" description="Low complexity" evidence="15">
    <location>
        <begin position="720"/>
        <end position="742"/>
    </location>
</feature>
<name>A0A7M7N8Z7_STRPU</name>
<keyword evidence="7 14" id="KW-0863">Zinc-finger</keyword>
<feature type="compositionally biased region" description="Polar residues" evidence="15">
    <location>
        <begin position="77"/>
        <end position="87"/>
    </location>
</feature>
<evidence type="ECO:0000256" key="1">
    <source>
        <dbReference type="ARBA" id="ARBA00004324"/>
    </source>
</evidence>
<keyword evidence="11" id="KW-0805">Transcription regulation</keyword>